<dbReference type="InterPro" id="IPR050541">
    <property type="entry name" value="LRR_TM_domain-containing"/>
</dbReference>
<dbReference type="EMBL" id="JAIWYP010000011">
    <property type="protein sequence ID" value="KAH3735168.1"/>
    <property type="molecule type" value="Genomic_DNA"/>
</dbReference>
<sequence>MVWFSRDGTCVASAPCTCDRTDIHCSGLQLRAMPTFIPRDVSNESEAGVPMLVAFFMMYSNNIEVIDDRAFCNLTFALSSRVFMMLASNAISSLADNAFDCIQNNVHYLDLKNNRLTALPVAMLKLTNLTRLFLQNNPLVRLNPLVMKQLGPTLRNLQLDLGRFSTWPSEFSHLRVLSVLEANNITFPYIPEDGFSGFSSSLTHLHFHNSRLTSMPQSFCRISLLRLAKVEVLEPIDLKNILLCVRKVQNTVNESNGLLKYIIETRNSTKSN</sequence>
<evidence type="ECO:0000313" key="5">
    <source>
        <dbReference type="Proteomes" id="UP000828390"/>
    </source>
</evidence>
<dbReference type="InterPro" id="IPR001611">
    <property type="entry name" value="Leu-rich_rpt"/>
</dbReference>
<keyword evidence="2" id="KW-0732">Signal</keyword>
<evidence type="ECO:0000256" key="1">
    <source>
        <dbReference type="ARBA" id="ARBA00022614"/>
    </source>
</evidence>
<dbReference type="Pfam" id="PF13855">
    <property type="entry name" value="LRR_8"/>
    <property type="match status" value="1"/>
</dbReference>
<keyword evidence="3" id="KW-0677">Repeat</keyword>
<evidence type="ECO:0000256" key="2">
    <source>
        <dbReference type="ARBA" id="ARBA00022729"/>
    </source>
</evidence>
<dbReference type="InterPro" id="IPR032675">
    <property type="entry name" value="LRR_dom_sf"/>
</dbReference>
<dbReference type="SUPFAM" id="SSF52058">
    <property type="entry name" value="L domain-like"/>
    <property type="match status" value="1"/>
</dbReference>
<reference evidence="4" key="1">
    <citation type="journal article" date="2019" name="bioRxiv">
        <title>The Genome of the Zebra Mussel, Dreissena polymorpha: A Resource for Invasive Species Research.</title>
        <authorList>
            <person name="McCartney M.A."/>
            <person name="Auch B."/>
            <person name="Kono T."/>
            <person name="Mallez S."/>
            <person name="Zhang Y."/>
            <person name="Obille A."/>
            <person name="Becker A."/>
            <person name="Abrahante J.E."/>
            <person name="Garbe J."/>
            <person name="Badalamenti J.P."/>
            <person name="Herman A."/>
            <person name="Mangelson H."/>
            <person name="Liachko I."/>
            <person name="Sullivan S."/>
            <person name="Sone E.D."/>
            <person name="Koren S."/>
            <person name="Silverstein K.A.T."/>
            <person name="Beckman K.B."/>
            <person name="Gohl D.M."/>
        </authorList>
    </citation>
    <scope>NUCLEOTIDE SEQUENCE</scope>
    <source>
        <strain evidence="4">Duluth1</strain>
        <tissue evidence="4">Whole animal</tissue>
    </source>
</reference>
<keyword evidence="1" id="KW-0433">Leucine-rich repeat</keyword>
<dbReference type="GO" id="GO:0005886">
    <property type="term" value="C:plasma membrane"/>
    <property type="evidence" value="ECO:0007669"/>
    <property type="project" value="TreeGrafter"/>
</dbReference>
<comment type="caution">
    <text evidence="4">The sequence shown here is derived from an EMBL/GenBank/DDBJ whole genome shotgun (WGS) entry which is preliminary data.</text>
</comment>
<dbReference type="Gene3D" id="3.80.10.10">
    <property type="entry name" value="Ribonuclease Inhibitor"/>
    <property type="match status" value="2"/>
</dbReference>
<organism evidence="4 5">
    <name type="scientific">Dreissena polymorpha</name>
    <name type="common">Zebra mussel</name>
    <name type="synonym">Mytilus polymorpha</name>
    <dbReference type="NCBI Taxonomy" id="45954"/>
    <lineage>
        <taxon>Eukaryota</taxon>
        <taxon>Metazoa</taxon>
        <taxon>Spiralia</taxon>
        <taxon>Lophotrochozoa</taxon>
        <taxon>Mollusca</taxon>
        <taxon>Bivalvia</taxon>
        <taxon>Autobranchia</taxon>
        <taxon>Heteroconchia</taxon>
        <taxon>Euheterodonta</taxon>
        <taxon>Imparidentia</taxon>
        <taxon>Neoheterodontei</taxon>
        <taxon>Myida</taxon>
        <taxon>Dreissenoidea</taxon>
        <taxon>Dreissenidae</taxon>
        <taxon>Dreissena</taxon>
    </lineage>
</organism>
<dbReference type="PANTHER" id="PTHR24369:SF210">
    <property type="entry name" value="CHAOPTIN-RELATED"/>
    <property type="match status" value="1"/>
</dbReference>
<evidence type="ECO:0000313" key="4">
    <source>
        <dbReference type="EMBL" id="KAH3735168.1"/>
    </source>
</evidence>
<keyword evidence="5" id="KW-1185">Reference proteome</keyword>
<evidence type="ECO:0000256" key="3">
    <source>
        <dbReference type="ARBA" id="ARBA00022737"/>
    </source>
</evidence>
<proteinExistence type="predicted"/>
<protein>
    <submittedName>
        <fullName evidence="4">Uncharacterized protein</fullName>
    </submittedName>
</protein>
<dbReference type="PANTHER" id="PTHR24369">
    <property type="entry name" value="ANTIGEN BSP, PUTATIVE-RELATED"/>
    <property type="match status" value="1"/>
</dbReference>
<accession>A0A9D4D0K7</accession>
<reference evidence="4" key="2">
    <citation type="submission" date="2020-11" db="EMBL/GenBank/DDBJ databases">
        <authorList>
            <person name="McCartney M.A."/>
            <person name="Auch B."/>
            <person name="Kono T."/>
            <person name="Mallez S."/>
            <person name="Becker A."/>
            <person name="Gohl D.M."/>
            <person name="Silverstein K.A.T."/>
            <person name="Koren S."/>
            <person name="Bechman K.B."/>
            <person name="Herman A."/>
            <person name="Abrahante J.E."/>
            <person name="Garbe J."/>
        </authorList>
    </citation>
    <scope>NUCLEOTIDE SEQUENCE</scope>
    <source>
        <strain evidence="4">Duluth1</strain>
        <tissue evidence="4">Whole animal</tissue>
    </source>
</reference>
<gene>
    <name evidence="4" type="ORF">DPMN_041629</name>
</gene>
<dbReference type="AlphaFoldDB" id="A0A9D4D0K7"/>
<name>A0A9D4D0K7_DREPO</name>
<dbReference type="Proteomes" id="UP000828390">
    <property type="component" value="Unassembled WGS sequence"/>
</dbReference>